<dbReference type="PROSITE" id="PS50125">
    <property type="entry name" value="GUANYLATE_CYCLASE_2"/>
    <property type="match status" value="1"/>
</dbReference>
<organism evidence="3 4">
    <name type="scientific">Nocardioides mangrovicus</name>
    <dbReference type="NCBI Taxonomy" id="2478913"/>
    <lineage>
        <taxon>Bacteria</taxon>
        <taxon>Bacillati</taxon>
        <taxon>Actinomycetota</taxon>
        <taxon>Actinomycetes</taxon>
        <taxon>Propionibacteriales</taxon>
        <taxon>Nocardioidaceae</taxon>
        <taxon>Nocardioides</taxon>
    </lineage>
</organism>
<dbReference type="InterPro" id="IPR001054">
    <property type="entry name" value="A/G_cyclase"/>
</dbReference>
<dbReference type="CDD" id="cd07302">
    <property type="entry name" value="CHD"/>
    <property type="match status" value="1"/>
</dbReference>
<gene>
    <name evidence="3" type="ORF">D9V37_08595</name>
</gene>
<dbReference type="GO" id="GO:0004016">
    <property type="term" value="F:adenylate cyclase activity"/>
    <property type="evidence" value="ECO:0007669"/>
    <property type="project" value="UniProtKB-ARBA"/>
</dbReference>
<dbReference type="Pfam" id="PF00211">
    <property type="entry name" value="Guanylate_cyc"/>
    <property type="match status" value="1"/>
</dbReference>
<evidence type="ECO:0000313" key="3">
    <source>
        <dbReference type="EMBL" id="RLV49926.1"/>
    </source>
</evidence>
<evidence type="ECO:0000313" key="4">
    <source>
        <dbReference type="Proteomes" id="UP000281708"/>
    </source>
</evidence>
<accession>A0A3L8P3A8</accession>
<evidence type="ECO:0000259" key="2">
    <source>
        <dbReference type="PROSITE" id="PS50125"/>
    </source>
</evidence>
<sequence length="330" mass="35860">MPEQPYSRARLEESLLGAAPELSTDELAQVVEEQLDIEPEDARRFWRALGFPDPGSGSAFTSHDVDALRVVSDLLSEGLVDRDTLLRMTRAIGSTVSRLAEWEVNTLVGRVEELESGDQATGSRIGSALRLHDGVGRPFEALLLYAWHRHLSAAVARVEALGARDEDLRTTEVTVGFADLVGFSAWSNEHSQEQIGRVVEAFEDRASDAVALHGGRVVKTLGDSVLYVCAGPVAAYDIADDVVREVGGDLELPDVRVGLATGPVQLRLGDVFGPAVNLAARMTSVARRNRIIADQRTADLLPAEQFQVRVLPARPVRGFGDLEPVAVRRR</sequence>
<dbReference type="InterPro" id="IPR050697">
    <property type="entry name" value="Adenylyl/Guanylyl_Cyclase_3/4"/>
</dbReference>
<evidence type="ECO:0000256" key="1">
    <source>
        <dbReference type="ARBA" id="ARBA00005381"/>
    </source>
</evidence>
<dbReference type="Gene3D" id="3.30.70.1230">
    <property type="entry name" value="Nucleotide cyclase"/>
    <property type="match status" value="1"/>
</dbReference>
<proteinExistence type="inferred from homology"/>
<dbReference type="PANTHER" id="PTHR43081">
    <property type="entry name" value="ADENYLATE CYCLASE, TERMINAL-DIFFERENTIATION SPECIFIC-RELATED"/>
    <property type="match status" value="1"/>
</dbReference>
<name>A0A3L8P3A8_9ACTN</name>
<dbReference type="OrthoDB" id="310836at2"/>
<feature type="domain" description="Guanylate cyclase" evidence="2">
    <location>
        <begin position="174"/>
        <end position="283"/>
    </location>
</feature>
<reference evidence="3 4" key="1">
    <citation type="submission" date="2018-10" db="EMBL/GenBank/DDBJ databases">
        <title>Marmoricola sp. 4Q3S-7 whole genome shotgun sequence.</title>
        <authorList>
            <person name="Li F."/>
        </authorList>
    </citation>
    <scope>NUCLEOTIDE SEQUENCE [LARGE SCALE GENOMIC DNA]</scope>
    <source>
        <strain evidence="3 4">4Q3S-7</strain>
    </source>
</reference>
<dbReference type="Proteomes" id="UP000281708">
    <property type="component" value="Unassembled WGS sequence"/>
</dbReference>
<dbReference type="RefSeq" id="WP_121805690.1">
    <property type="nucleotide sequence ID" value="NZ_RDBE01000006.1"/>
</dbReference>
<dbReference type="InterPro" id="IPR029787">
    <property type="entry name" value="Nucleotide_cyclase"/>
</dbReference>
<dbReference type="SUPFAM" id="SSF55073">
    <property type="entry name" value="Nucleotide cyclase"/>
    <property type="match status" value="1"/>
</dbReference>
<protein>
    <submittedName>
        <fullName evidence="3">Adenylate/guanylate cyclase domain-containing protein</fullName>
    </submittedName>
</protein>
<dbReference type="PANTHER" id="PTHR43081:SF19">
    <property type="entry name" value="PH-SENSITIVE ADENYLATE CYCLASE RV1264"/>
    <property type="match status" value="1"/>
</dbReference>
<dbReference type="SMART" id="SM00044">
    <property type="entry name" value="CYCc"/>
    <property type="match status" value="1"/>
</dbReference>
<dbReference type="EMBL" id="RDBE01000006">
    <property type="protein sequence ID" value="RLV49926.1"/>
    <property type="molecule type" value="Genomic_DNA"/>
</dbReference>
<comment type="similarity">
    <text evidence="1">Belongs to the adenylyl cyclase class-3 family.</text>
</comment>
<comment type="caution">
    <text evidence="3">The sequence shown here is derived from an EMBL/GenBank/DDBJ whole genome shotgun (WGS) entry which is preliminary data.</text>
</comment>
<dbReference type="GO" id="GO:0035556">
    <property type="term" value="P:intracellular signal transduction"/>
    <property type="evidence" value="ECO:0007669"/>
    <property type="project" value="InterPro"/>
</dbReference>
<dbReference type="GO" id="GO:0006171">
    <property type="term" value="P:cAMP biosynthetic process"/>
    <property type="evidence" value="ECO:0007669"/>
    <property type="project" value="TreeGrafter"/>
</dbReference>
<dbReference type="AlphaFoldDB" id="A0A3L8P3A8"/>
<keyword evidence="4" id="KW-1185">Reference proteome</keyword>